<dbReference type="PROSITE" id="PS00583">
    <property type="entry name" value="PFKB_KINASES_1"/>
    <property type="match status" value="1"/>
</dbReference>
<feature type="domain" description="Carbohydrate kinase PfkB" evidence="6">
    <location>
        <begin position="2"/>
        <end position="302"/>
    </location>
</feature>
<evidence type="ECO:0000256" key="3">
    <source>
        <dbReference type="ARBA" id="ARBA00022741"/>
    </source>
</evidence>
<keyword evidence="5" id="KW-0067">ATP-binding</keyword>
<evidence type="ECO:0000259" key="6">
    <source>
        <dbReference type="Pfam" id="PF00294"/>
    </source>
</evidence>
<dbReference type="GO" id="GO:0016301">
    <property type="term" value="F:kinase activity"/>
    <property type="evidence" value="ECO:0007669"/>
    <property type="project" value="UniProtKB-KW"/>
</dbReference>
<proteinExistence type="inferred from homology"/>
<organism evidence="7 8">
    <name type="scientific">Rothia amarae</name>
    <dbReference type="NCBI Taxonomy" id="169480"/>
    <lineage>
        <taxon>Bacteria</taxon>
        <taxon>Bacillati</taxon>
        <taxon>Actinomycetota</taxon>
        <taxon>Actinomycetes</taxon>
        <taxon>Micrococcales</taxon>
        <taxon>Micrococcaceae</taxon>
        <taxon>Rothia</taxon>
    </lineage>
</organism>
<keyword evidence="8" id="KW-1185">Reference proteome</keyword>
<dbReference type="InterPro" id="IPR029056">
    <property type="entry name" value="Ribokinase-like"/>
</dbReference>
<comment type="similarity">
    <text evidence="1">Belongs to the carbohydrate kinase PfkB family.</text>
</comment>
<dbReference type="PROSITE" id="PS00584">
    <property type="entry name" value="PFKB_KINASES_2"/>
    <property type="match status" value="1"/>
</dbReference>
<dbReference type="InterPro" id="IPR011611">
    <property type="entry name" value="PfkB_dom"/>
</dbReference>
<reference evidence="7 8" key="1">
    <citation type="submission" date="2020-09" db="EMBL/GenBank/DDBJ databases">
        <title>Investigation of environmental microbe.</title>
        <authorList>
            <person name="Ou Y."/>
            <person name="Kang Q."/>
        </authorList>
    </citation>
    <scope>NUCLEOTIDE SEQUENCE [LARGE SCALE GENOMIC DNA]</scope>
    <source>
        <strain evidence="7 8">KJZ-9</strain>
    </source>
</reference>
<evidence type="ECO:0000256" key="2">
    <source>
        <dbReference type="ARBA" id="ARBA00022679"/>
    </source>
</evidence>
<dbReference type="RefSeq" id="WP_190617699.1">
    <property type="nucleotide sequence ID" value="NZ_CP061538.1"/>
</dbReference>
<dbReference type="Proteomes" id="UP000516421">
    <property type="component" value="Chromosome"/>
</dbReference>
<sequence>MLTVIGEALIDVVNKPHQPLQAHPGGSPMNVAVGVSRLGHDAEFIGRFGRDEHGQMIVAHLKDSGVKIPISADDKKTSVAQANIGESGAAEYEFDIDWSLESAQDELAYATRHSTAVHVGSIGAMLEPGASSVVQTVKDAAETALISYDPNCRPTIIPDSSQARAWAESVVPHTDLIKASDEDLLWLYPNRSIEETAQAWLEKGASLVVVTRGEMGVYAINSSMAPSGVEIPAFRVEVADTVGAGDSLMAALIAYLLDRDIEGAAAAEKLAALSVDELKKMLTYATTAAGITVSRAGANPPSREELEEVLSQG</sequence>
<evidence type="ECO:0000256" key="4">
    <source>
        <dbReference type="ARBA" id="ARBA00022777"/>
    </source>
</evidence>
<keyword evidence="2" id="KW-0808">Transferase</keyword>
<accession>A0A7H2BKA1</accession>
<dbReference type="InterPro" id="IPR050306">
    <property type="entry name" value="PfkB_Carbo_kinase"/>
</dbReference>
<keyword evidence="3" id="KW-0547">Nucleotide-binding</keyword>
<dbReference type="PANTHER" id="PTHR43085:SF1">
    <property type="entry name" value="PSEUDOURIDINE KINASE-RELATED"/>
    <property type="match status" value="1"/>
</dbReference>
<dbReference type="EMBL" id="CP061538">
    <property type="protein sequence ID" value="QNV40097.1"/>
    <property type="molecule type" value="Genomic_DNA"/>
</dbReference>
<evidence type="ECO:0000313" key="8">
    <source>
        <dbReference type="Proteomes" id="UP000516421"/>
    </source>
</evidence>
<keyword evidence="4 7" id="KW-0418">Kinase</keyword>
<evidence type="ECO:0000256" key="5">
    <source>
        <dbReference type="ARBA" id="ARBA00022840"/>
    </source>
</evidence>
<dbReference type="InterPro" id="IPR002173">
    <property type="entry name" value="Carboh/pur_kinase_PfkB_CS"/>
</dbReference>
<protein>
    <submittedName>
        <fullName evidence="7">Carbohydrate kinase</fullName>
    </submittedName>
</protein>
<dbReference type="KEGG" id="rama:IDM48_01175"/>
<dbReference type="Pfam" id="PF00294">
    <property type="entry name" value="PfkB"/>
    <property type="match status" value="1"/>
</dbReference>
<evidence type="ECO:0000313" key="7">
    <source>
        <dbReference type="EMBL" id="QNV40097.1"/>
    </source>
</evidence>
<dbReference type="GO" id="GO:0005524">
    <property type="term" value="F:ATP binding"/>
    <property type="evidence" value="ECO:0007669"/>
    <property type="project" value="UniProtKB-KW"/>
</dbReference>
<gene>
    <name evidence="7" type="ORF">IDM48_01175</name>
</gene>
<name>A0A7H2BKA1_9MICC</name>
<dbReference type="SUPFAM" id="SSF53613">
    <property type="entry name" value="Ribokinase-like"/>
    <property type="match status" value="1"/>
</dbReference>
<evidence type="ECO:0000256" key="1">
    <source>
        <dbReference type="ARBA" id="ARBA00010688"/>
    </source>
</evidence>
<dbReference type="PANTHER" id="PTHR43085">
    <property type="entry name" value="HEXOKINASE FAMILY MEMBER"/>
    <property type="match status" value="1"/>
</dbReference>
<dbReference type="Gene3D" id="3.40.1190.20">
    <property type="match status" value="1"/>
</dbReference>
<dbReference type="AlphaFoldDB" id="A0A7H2BKA1"/>
<dbReference type="CDD" id="cd01167">
    <property type="entry name" value="bac_FRK"/>
    <property type="match status" value="1"/>
</dbReference>